<dbReference type="PROSITE" id="PS50878">
    <property type="entry name" value="RT_POL"/>
    <property type="match status" value="1"/>
</dbReference>
<dbReference type="AlphaFoldDB" id="A0A4R5KNG2"/>
<dbReference type="EC" id="2.7.7.49" evidence="2"/>
<reference evidence="2 3" key="1">
    <citation type="submission" date="2019-03" db="EMBL/GenBank/DDBJ databases">
        <title>Whole genome sequence of Arthrobacter sp JH1-1.</title>
        <authorList>
            <person name="Trinh H.N."/>
        </authorList>
    </citation>
    <scope>NUCLEOTIDE SEQUENCE [LARGE SCALE GENOMIC DNA]</scope>
    <source>
        <strain evidence="2 3">JH1-1</strain>
    </source>
</reference>
<dbReference type="PANTHER" id="PTHR34047:SF8">
    <property type="entry name" value="PROTEIN YKFC"/>
    <property type="match status" value="1"/>
</dbReference>
<dbReference type="SUPFAM" id="SSF56672">
    <property type="entry name" value="DNA/RNA polymerases"/>
    <property type="match status" value="1"/>
</dbReference>
<dbReference type="Pfam" id="PF08388">
    <property type="entry name" value="GIIM"/>
    <property type="match status" value="1"/>
</dbReference>
<keyword evidence="2" id="KW-0808">Transferase</keyword>
<comment type="caution">
    <text evidence="2">The sequence shown here is derived from an EMBL/GenBank/DDBJ whole genome shotgun (WGS) entry which is preliminary data.</text>
</comment>
<gene>
    <name evidence="2" type="primary">ltrA</name>
    <name evidence="2" type="ORF">E1809_10330</name>
</gene>
<dbReference type="PANTHER" id="PTHR34047">
    <property type="entry name" value="NUCLEAR INTRON MATURASE 1, MITOCHONDRIAL-RELATED"/>
    <property type="match status" value="1"/>
</dbReference>
<dbReference type="RefSeq" id="WP_133204141.1">
    <property type="nucleotide sequence ID" value="NZ_SMRU01000010.1"/>
</dbReference>
<keyword evidence="3" id="KW-1185">Reference proteome</keyword>
<dbReference type="InterPro" id="IPR000477">
    <property type="entry name" value="RT_dom"/>
</dbReference>
<dbReference type="Pfam" id="PF00078">
    <property type="entry name" value="RVT_1"/>
    <property type="match status" value="1"/>
</dbReference>
<dbReference type="Proteomes" id="UP000295511">
    <property type="component" value="Unassembled WGS sequence"/>
</dbReference>
<evidence type="ECO:0000259" key="1">
    <source>
        <dbReference type="PROSITE" id="PS50878"/>
    </source>
</evidence>
<accession>A0A4R5KNG2</accession>
<organism evidence="2 3">
    <name type="scientific">Arthrobacter terricola</name>
    <dbReference type="NCBI Taxonomy" id="2547396"/>
    <lineage>
        <taxon>Bacteria</taxon>
        <taxon>Bacillati</taxon>
        <taxon>Actinomycetota</taxon>
        <taxon>Actinomycetes</taxon>
        <taxon>Micrococcales</taxon>
        <taxon>Micrococcaceae</taxon>
        <taxon>Arthrobacter</taxon>
    </lineage>
</organism>
<dbReference type="OrthoDB" id="1550386at2"/>
<dbReference type="NCBIfam" id="TIGR04416">
    <property type="entry name" value="group_II_RT_mat"/>
    <property type="match status" value="1"/>
</dbReference>
<evidence type="ECO:0000313" key="3">
    <source>
        <dbReference type="Proteomes" id="UP000295511"/>
    </source>
</evidence>
<keyword evidence="2" id="KW-0695">RNA-directed DNA polymerase</keyword>
<feature type="domain" description="Reverse transcriptase" evidence="1">
    <location>
        <begin position="95"/>
        <end position="343"/>
    </location>
</feature>
<protein>
    <submittedName>
        <fullName evidence="2">Group II intron reverse transcriptase/maturase</fullName>
        <ecNumber evidence="2">2.7.7.49</ecNumber>
    </submittedName>
</protein>
<dbReference type="GO" id="GO:0003964">
    <property type="term" value="F:RNA-directed DNA polymerase activity"/>
    <property type="evidence" value="ECO:0007669"/>
    <property type="project" value="UniProtKB-KW"/>
</dbReference>
<dbReference type="EMBL" id="SMRU01000010">
    <property type="protein sequence ID" value="TDF96485.1"/>
    <property type="molecule type" value="Genomic_DNA"/>
</dbReference>
<dbReference type="InterPro" id="IPR043502">
    <property type="entry name" value="DNA/RNA_pol_sf"/>
</dbReference>
<sequence>MFEEAPVNTGAVQWPDADSAFWTVRSMQIKLHRWAKEDSFRQFGDLFNLVYDPAFLVHAWKRVSSNAGARTPGVDRATVAWVESRIGVEAFLGRVRDLLKSGEFEPVEVRQVQIPKAGGKLRKLGIPTVADRVVQASLKAVLEPIFEADFKPCSYGFRPNRRAQDAIAEIHFLASHWHEWVLEADIQACFDEIGHTPLMERIRHRIKDKRVLGLVKAFLKAGVMTTAGHREETLSGTPQGGILSPLLANIALSTLDEHFDEQRREQMGTDQQRAKRKRDGLGNWKIVRYADDFVVMVSGERRHAEALREEVAEVLAPMGLRLSPEKTRVVHIDEGFDFLGFHIHRRRKRGTQKRCVYTTPSKKAVQSAKDKVRHKTRRSTLHMSLGELIISLNRTLRGWATYFRHGVSSRVFQQLDSHAWWRIVSWIRTKYKGKSRVSMKEVRRRFCDRGWRIAHAGVVFTGASSVAVTRYRYRGSTIAAPWTTKPAAASSG</sequence>
<dbReference type="InterPro" id="IPR013597">
    <property type="entry name" value="Mat_intron_G2"/>
</dbReference>
<dbReference type="InterPro" id="IPR030931">
    <property type="entry name" value="Group_II_RT_mat"/>
</dbReference>
<dbReference type="InterPro" id="IPR051083">
    <property type="entry name" value="GrpII_Intron_Splice-Mob/Def"/>
</dbReference>
<name>A0A4R5KNG2_9MICC</name>
<dbReference type="CDD" id="cd01651">
    <property type="entry name" value="RT_G2_intron"/>
    <property type="match status" value="1"/>
</dbReference>
<proteinExistence type="predicted"/>
<evidence type="ECO:0000313" key="2">
    <source>
        <dbReference type="EMBL" id="TDF96485.1"/>
    </source>
</evidence>
<keyword evidence="2" id="KW-0548">Nucleotidyltransferase</keyword>